<accession>A0ABQ2RX05</accession>
<dbReference type="EMBL" id="BMQM01000017">
    <property type="protein sequence ID" value="GGR62667.1"/>
    <property type="molecule type" value="Genomic_DNA"/>
</dbReference>
<comment type="caution">
    <text evidence="1">The sequence shown here is derived from an EMBL/GenBank/DDBJ whole genome shotgun (WGS) entry which is preliminary data.</text>
</comment>
<keyword evidence="2" id="KW-1185">Reference proteome</keyword>
<reference evidence="2" key="1">
    <citation type="journal article" date="2019" name="Int. J. Syst. Evol. Microbiol.">
        <title>The Global Catalogue of Microorganisms (GCM) 10K type strain sequencing project: providing services to taxonomists for standard genome sequencing and annotation.</title>
        <authorList>
            <consortium name="The Broad Institute Genomics Platform"/>
            <consortium name="The Broad Institute Genome Sequencing Center for Infectious Disease"/>
            <person name="Wu L."/>
            <person name="Ma J."/>
        </authorList>
    </citation>
    <scope>NUCLEOTIDE SEQUENCE [LARGE SCALE GENOMIC DNA]</scope>
    <source>
        <strain evidence="2">JCM 31404</strain>
    </source>
</reference>
<evidence type="ECO:0000313" key="1">
    <source>
        <dbReference type="EMBL" id="GGR62667.1"/>
    </source>
</evidence>
<gene>
    <name evidence="1" type="ORF">GCM10008959_25880</name>
</gene>
<organism evidence="1 2">
    <name type="scientific">Deinococcus seoulensis</name>
    <dbReference type="NCBI Taxonomy" id="1837379"/>
    <lineage>
        <taxon>Bacteria</taxon>
        <taxon>Thermotogati</taxon>
        <taxon>Deinococcota</taxon>
        <taxon>Deinococci</taxon>
        <taxon>Deinococcales</taxon>
        <taxon>Deinococcaceae</taxon>
        <taxon>Deinococcus</taxon>
    </lineage>
</organism>
<dbReference type="Proteomes" id="UP000634308">
    <property type="component" value="Unassembled WGS sequence"/>
</dbReference>
<proteinExistence type="predicted"/>
<name>A0ABQ2RX05_9DEIO</name>
<protein>
    <submittedName>
        <fullName evidence="1">Uncharacterized protein</fullName>
    </submittedName>
</protein>
<sequence length="163" mass="17691">MSRRRLLPETWLTGQFVSYRAEPGLYIPSVVLLDAGEPAPSLTVHVHGQGEVQAARADITPRAGRIDHPLQVGDDVHGRLMEPHGLPLFEGDWTVTRAGLSVTLVNARVPGERIVNPAYLVVTRRADLALALAELSAAAERRAGTRKRHAIQPEFGPLFGGAR</sequence>
<dbReference type="RefSeq" id="WP_189065411.1">
    <property type="nucleotide sequence ID" value="NZ_BMQM01000017.1"/>
</dbReference>
<evidence type="ECO:0000313" key="2">
    <source>
        <dbReference type="Proteomes" id="UP000634308"/>
    </source>
</evidence>